<keyword evidence="4" id="KW-1185">Reference proteome</keyword>
<feature type="coiled-coil region" evidence="1">
    <location>
        <begin position="306"/>
        <end position="492"/>
    </location>
</feature>
<evidence type="ECO:0000313" key="3">
    <source>
        <dbReference type="EMBL" id="CAI2386174.1"/>
    </source>
</evidence>
<protein>
    <submittedName>
        <fullName evidence="3">Uncharacterized protein</fullName>
    </submittedName>
</protein>
<keyword evidence="1" id="KW-0175">Coiled coil</keyword>
<dbReference type="EMBL" id="CAMPGE010028664">
    <property type="protein sequence ID" value="CAI2386174.1"/>
    <property type="molecule type" value="Genomic_DNA"/>
</dbReference>
<evidence type="ECO:0000256" key="2">
    <source>
        <dbReference type="SAM" id="MobiDB-lite"/>
    </source>
</evidence>
<dbReference type="Proteomes" id="UP001295684">
    <property type="component" value="Unassembled WGS sequence"/>
</dbReference>
<feature type="coiled-coil region" evidence="1">
    <location>
        <begin position="218"/>
        <end position="272"/>
    </location>
</feature>
<comment type="caution">
    <text evidence="3">The sequence shown here is derived from an EMBL/GenBank/DDBJ whole genome shotgun (WGS) entry which is preliminary data.</text>
</comment>
<accession>A0AAD1Y803</accession>
<feature type="region of interest" description="Disordered" evidence="2">
    <location>
        <begin position="90"/>
        <end position="126"/>
    </location>
</feature>
<evidence type="ECO:0000313" key="4">
    <source>
        <dbReference type="Proteomes" id="UP001295684"/>
    </source>
</evidence>
<sequence length="738" mass="86360">MPRKKQADPYSAIGKTARNGDKNHFTSKKDKKPLSLNIGDTFCKNSNSTSSNDSDSLSEDDHRPFKKQKRINSTTIDNEFGHKSLRAMSTKKRKLVRESTVQNFKRASKGKPIPKRGYSSTRNNHSVTAVRRSKIIKKKGYKILKNPEIVKLAPFSTSLVSGKKSGCSHTTIPTPNSRLSFGGPSCMKSIAERNKILREIENLSKALLTQQGQFQIAVEKIKDERKKHKKTKKNLEKSELKKDHIEYLKRRIEDLKRNEENLLQDLVQQQAISKDALQGLENLRVKFDEEKTMMKDELEHYYNLLLEQEKKKNRQLQDRIRNLERIDRQVKDVEATNSGLERRNNEQKETMYNLQSMLEESRRTAKELEEKIEDKTSELELKETQFNAIVNDLKTQLNDLDKKTNEKYQDQIKELQDENQVREEEILMKTKEIEMLHSNTTSKFSQLENRNEELETQIDLKEREYLEEKFKREELENQVKRLKEEIEDLQEKEVISAKYCFKDSYLGNAQTQQIPQFNKVEPDDIYESKSQSNDMEYENIYGKLSSELTNLRNEINNLKSDRGSQSSPKKAPIRSIAYDTLDLQENKDYNTYYKMNFNNDKRQVLSQKKAPPNSNANLNRIKSFDSNFSEMERLNAFEKNIRNQNDLDAALRMETESEVMSYRQSDMENINSDLDPQYLFQSENQSPNQESYRNQRSGRESNGIYWDTINEMDINEDGSKQSKVVPGLNMEKVLNKRS</sequence>
<feature type="compositionally biased region" description="Basic and acidic residues" evidence="2">
    <location>
        <begin position="18"/>
        <end position="28"/>
    </location>
</feature>
<evidence type="ECO:0000256" key="1">
    <source>
        <dbReference type="SAM" id="Coils"/>
    </source>
</evidence>
<feature type="compositionally biased region" description="Low complexity" evidence="2">
    <location>
        <begin position="45"/>
        <end position="55"/>
    </location>
</feature>
<reference evidence="3" key="1">
    <citation type="submission" date="2023-07" db="EMBL/GenBank/DDBJ databases">
        <authorList>
            <consortium name="AG Swart"/>
            <person name="Singh M."/>
            <person name="Singh A."/>
            <person name="Seah K."/>
            <person name="Emmerich C."/>
        </authorList>
    </citation>
    <scope>NUCLEOTIDE SEQUENCE</scope>
    <source>
        <strain evidence="3">DP1</strain>
    </source>
</reference>
<gene>
    <name evidence="3" type="ORF">ECRASSUSDP1_LOCUS27778</name>
</gene>
<proteinExistence type="predicted"/>
<organism evidence="3 4">
    <name type="scientific">Euplotes crassus</name>
    <dbReference type="NCBI Taxonomy" id="5936"/>
    <lineage>
        <taxon>Eukaryota</taxon>
        <taxon>Sar</taxon>
        <taxon>Alveolata</taxon>
        <taxon>Ciliophora</taxon>
        <taxon>Intramacronucleata</taxon>
        <taxon>Spirotrichea</taxon>
        <taxon>Hypotrichia</taxon>
        <taxon>Euplotida</taxon>
        <taxon>Euplotidae</taxon>
        <taxon>Moneuplotes</taxon>
    </lineage>
</organism>
<name>A0AAD1Y803_EUPCR</name>
<feature type="region of interest" description="Disordered" evidence="2">
    <location>
        <begin position="1"/>
        <end position="71"/>
    </location>
</feature>
<dbReference type="AlphaFoldDB" id="A0AAD1Y803"/>